<dbReference type="PROSITE" id="PS51450">
    <property type="entry name" value="LRR"/>
    <property type="match status" value="1"/>
</dbReference>
<proteinExistence type="predicted"/>
<dbReference type="Proteomes" id="UP000663864">
    <property type="component" value="Unassembled WGS sequence"/>
</dbReference>
<feature type="signal peptide" evidence="2">
    <location>
        <begin position="1"/>
        <end position="23"/>
    </location>
</feature>
<gene>
    <name evidence="3" type="ORF">ZHD862_LOCUS29325</name>
</gene>
<evidence type="ECO:0000313" key="4">
    <source>
        <dbReference type="Proteomes" id="UP000663864"/>
    </source>
</evidence>
<reference evidence="3" key="1">
    <citation type="submission" date="2021-02" db="EMBL/GenBank/DDBJ databases">
        <authorList>
            <person name="Nowell W R."/>
        </authorList>
    </citation>
    <scope>NUCLEOTIDE SEQUENCE</scope>
</reference>
<dbReference type="InterPro" id="IPR032675">
    <property type="entry name" value="LRR_dom_sf"/>
</dbReference>
<dbReference type="Gene3D" id="3.80.10.10">
    <property type="entry name" value="Ribonuclease Inhibitor"/>
    <property type="match status" value="1"/>
</dbReference>
<dbReference type="Pfam" id="PF13855">
    <property type="entry name" value="LRR_8"/>
    <property type="match status" value="1"/>
</dbReference>
<keyword evidence="1" id="KW-0472">Membrane</keyword>
<name>A0A815FDL7_9BILA</name>
<protein>
    <recommendedName>
        <fullName evidence="5">Leucine rich repeat protein</fullName>
    </recommendedName>
</protein>
<feature type="chain" id="PRO_5032355240" description="Leucine rich repeat protein" evidence="2">
    <location>
        <begin position="24"/>
        <end position="465"/>
    </location>
</feature>
<dbReference type="InterPro" id="IPR001611">
    <property type="entry name" value="Leu-rich_rpt"/>
</dbReference>
<organism evidence="3 4">
    <name type="scientific">Rotaria sordida</name>
    <dbReference type="NCBI Taxonomy" id="392033"/>
    <lineage>
        <taxon>Eukaryota</taxon>
        <taxon>Metazoa</taxon>
        <taxon>Spiralia</taxon>
        <taxon>Gnathifera</taxon>
        <taxon>Rotifera</taxon>
        <taxon>Eurotatoria</taxon>
        <taxon>Bdelloidea</taxon>
        <taxon>Philodinida</taxon>
        <taxon>Philodinidae</taxon>
        <taxon>Rotaria</taxon>
    </lineage>
</organism>
<evidence type="ECO:0008006" key="5">
    <source>
        <dbReference type="Google" id="ProtNLM"/>
    </source>
</evidence>
<dbReference type="EMBL" id="CAJNOT010002574">
    <property type="protein sequence ID" value="CAF1327171.1"/>
    <property type="molecule type" value="Genomic_DNA"/>
</dbReference>
<keyword evidence="1" id="KW-0812">Transmembrane</keyword>
<evidence type="ECO:0000256" key="2">
    <source>
        <dbReference type="SAM" id="SignalP"/>
    </source>
</evidence>
<evidence type="ECO:0000313" key="3">
    <source>
        <dbReference type="EMBL" id="CAF1327171.1"/>
    </source>
</evidence>
<sequence>MYLKSNYFFIFLLILFNIHISLSSICSKYYSLHSQSCECEDHTYNNEQSLISLKCINLSIIPNLYINLSYHTIELDSCLNDLNFFNQTFNNLTIKILRIRHCNLLNINEQTFLNIKQLEKFLLENSTILLLKTFNENFQDIFSINSFYKLKSLILKNIRYQQKQKLNFELLLRQLPYLHRLELINIYIDNYRYYDIQAIGQYLQYLSLTNTHQYSLLPIEYLISLERLLIRHLPNIFHTQELIYSLRKLPNLKYILFEHNQLKSINNLQSNTIDDIDLSSNLIETIDEYTFEYVPKLRHLTLTDNPLNYIDQNAFCGIENLQRLSINIKHTQLSPLDNCILINYPYLQIIQDNQIKLQCNCQLMNIFYLQRQDNISINRLFKLNQVCLFKYDNKFIHLHELENYLNCSSFNQCNNLCQDRKIKTSLLTTISSHIQIKSKYTSLSMSLYSFFSYLLFLLLLCFLYL</sequence>
<comment type="caution">
    <text evidence="3">The sequence shown here is derived from an EMBL/GenBank/DDBJ whole genome shotgun (WGS) entry which is preliminary data.</text>
</comment>
<feature type="transmembrane region" description="Helical" evidence="1">
    <location>
        <begin position="445"/>
        <end position="464"/>
    </location>
</feature>
<dbReference type="AlphaFoldDB" id="A0A815FDL7"/>
<keyword evidence="1" id="KW-1133">Transmembrane helix</keyword>
<accession>A0A815FDL7</accession>
<dbReference type="SUPFAM" id="SSF52058">
    <property type="entry name" value="L domain-like"/>
    <property type="match status" value="1"/>
</dbReference>
<keyword evidence="2" id="KW-0732">Signal</keyword>
<evidence type="ECO:0000256" key="1">
    <source>
        <dbReference type="SAM" id="Phobius"/>
    </source>
</evidence>